<evidence type="ECO:0000256" key="6">
    <source>
        <dbReference type="SAM" id="Phobius"/>
    </source>
</evidence>
<feature type="domain" description="Glycosyl hydrolase family 31 C-terminal" evidence="8">
    <location>
        <begin position="622"/>
        <end position="704"/>
    </location>
</feature>
<protein>
    <recommendedName>
        <fullName evidence="11">Myogenesis-regulating glycosidase</fullName>
    </recommendedName>
</protein>
<dbReference type="InterPro" id="IPR013780">
    <property type="entry name" value="Glyco_hydro_b"/>
</dbReference>
<dbReference type="SUPFAM" id="SSF51011">
    <property type="entry name" value="Glycosyl hydrolase domain"/>
    <property type="match status" value="1"/>
</dbReference>
<dbReference type="Proteomes" id="UP000887568">
    <property type="component" value="Unplaced"/>
</dbReference>
<evidence type="ECO:0008006" key="11">
    <source>
        <dbReference type="Google" id="ProtNLM"/>
    </source>
</evidence>
<dbReference type="PANTHER" id="PTHR43053">
    <property type="entry name" value="GLYCOSIDASE FAMILY 31"/>
    <property type="match status" value="1"/>
</dbReference>
<reference evidence="9" key="1">
    <citation type="submission" date="2022-11" db="UniProtKB">
        <authorList>
            <consortium name="EnsemblMetazoa"/>
        </authorList>
    </citation>
    <scope>IDENTIFICATION</scope>
</reference>
<dbReference type="InterPro" id="IPR050985">
    <property type="entry name" value="Alpha-glycosidase_related"/>
</dbReference>
<dbReference type="SUPFAM" id="SSF51445">
    <property type="entry name" value="(Trans)glycosidases"/>
    <property type="match status" value="1"/>
</dbReference>
<dbReference type="PANTHER" id="PTHR43053:SF4">
    <property type="entry name" value="MYOGENESIS-REGULATING GLYCOSIDASE"/>
    <property type="match status" value="1"/>
</dbReference>
<keyword evidence="6" id="KW-0472">Membrane</keyword>
<keyword evidence="3 4" id="KW-0326">Glycosidase</keyword>
<keyword evidence="2 4" id="KW-0378">Hydrolase</keyword>
<feature type="domain" description="Glycoside hydrolase family 31 TIM barrel" evidence="7">
    <location>
        <begin position="312"/>
        <end position="602"/>
    </location>
</feature>
<keyword evidence="6" id="KW-0812">Transmembrane</keyword>
<feature type="compositionally biased region" description="Polar residues" evidence="5">
    <location>
        <begin position="13"/>
        <end position="25"/>
    </location>
</feature>
<evidence type="ECO:0000256" key="5">
    <source>
        <dbReference type="SAM" id="MobiDB-lite"/>
    </source>
</evidence>
<dbReference type="RefSeq" id="XP_038078821.1">
    <property type="nucleotide sequence ID" value="XM_038222893.1"/>
</dbReference>
<proteinExistence type="inferred from homology"/>
<feature type="transmembrane region" description="Helical" evidence="6">
    <location>
        <begin position="47"/>
        <end position="65"/>
    </location>
</feature>
<dbReference type="GO" id="GO:0004553">
    <property type="term" value="F:hydrolase activity, hydrolyzing O-glycosyl compounds"/>
    <property type="evidence" value="ECO:0007669"/>
    <property type="project" value="InterPro"/>
</dbReference>
<keyword evidence="6" id="KW-1133">Transmembrane helix</keyword>
<dbReference type="InterPro" id="IPR000322">
    <property type="entry name" value="Glyco_hydro_31_TIM"/>
</dbReference>
<evidence type="ECO:0000256" key="1">
    <source>
        <dbReference type="ARBA" id="ARBA00007806"/>
    </source>
</evidence>
<evidence type="ECO:0000259" key="7">
    <source>
        <dbReference type="Pfam" id="PF01055"/>
    </source>
</evidence>
<dbReference type="OrthoDB" id="10070917at2759"/>
<evidence type="ECO:0000256" key="3">
    <source>
        <dbReference type="ARBA" id="ARBA00023295"/>
    </source>
</evidence>
<accession>A0A914BT96</accession>
<dbReference type="EnsemblMetazoa" id="XM_038222893.1">
    <property type="protein sequence ID" value="XP_038078821.1"/>
    <property type="gene ID" value="LOC119746100"/>
</dbReference>
<dbReference type="AlphaFoldDB" id="A0A914BT96"/>
<organism evidence="9 10">
    <name type="scientific">Patiria miniata</name>
    <name type="common">Bat star</name>
    <name type="synonym">Asterina miniata</name>
    <dbReference type="NCBI Taxonomy" id="46514"/>
    <lineage>
        <taxon>Eukaryota</taxon>
        <taxon>Metazoa</taxon>
        <taxon>Echinodermata</taxon>
        <taxon>Eleutherozoa</taxon>
        <taxon>Asterozoa</taxon>
        <taxon>Asteroidea</taxon>
        <taxon>Valvatacea</taxon>
        <taxon>Valvatida</taxon>
        <taxon>Asterinidae</taxon>
        <taxon>Patiria</taxon>
    </lineage>
</organism>
<comment type="similarity">
    <text evidence="1 4">Belongs to the glycosyl hydrolase 31 family.</text>
</comment>
<dbReference type="Pfam" id="PF21365">
    <property type="entry name" value="Glyco_hydro_31_3rd"/>
    <property type="match status" value="1"/>
</dbReference>
<feature type="region of interest" description="Disordered" evidence="5">
    <location>
        <begin position="1"/>
        <end position="27"/>
    </location>
</feature>
<dbReference type="GeneID" id="119746100"/>
<evidence type="ECO:0000313" key="10">
    <source>
        <dbReference type="Proteomes" id="UP000887568"/>
    </source>
</evidence>
<evidence type="ECO:0000259" key="8">
    <source>
        <dbReference type="Pfam" id="PF21365"/>
    </source>
</evidence>
<dbReference type="InterPro" id="IPR017853">
    <property type="entry name" value="GH"/>
</dbReference>
<dbReference type="Pfam" id="PF01055">
    <property type="entry name" value="Glyco_hydro_31_2nd"/>
    <property type="match status" value="1"/>
</dbReference>
<evidence type="ECO:0000256" key="2">
    <source>
        <dbReference type="ARBA" id="ARBA00022801"/>
    </source>
</evidence>
<dbReference type="Gene3D" id="3.20.20.80">
    <property type="entry name" value="Glycosidases"/>
    <property type="match status" value="1"/>
</dbReference>
<dbReference type="InterPro" id="IPR048395">
    <property type="entry name" value="Glyco_hydro_31_C"/>
</dbReference>
<dbReference type="CDD" id="cd06592">
    <property type="entry name" value="GH31_NET37"/>
    <property type="match status" value="1"/>
</dbReference>
<evidence type="ECO:0000313" key="9">
    <source>
        <dbReference type="EnsemblMetazoa" id="XP_038078821.1"/>
    </source>
</evidence>
<dbReference type="Gene3D" id="2.60.40.1180">
    <property type="entry name" value="Golgi alpha-mannosidase II"/>
    <property type="match status" value="1"/>
</dbReference>
<keyword evidence="10" id="KW-1185">Reference proteome</keyword>
<sequence length="706" mass="80606">MHSKYSYEDSPGPLNSTPLSGSRKTPSIDEPVRSGFCYLRKKTRHGLMAFSVAVLIFALLAWYYVTQHGRMAVVSIGPMSFDPQGRMVILSNAKGRTVFKDKLGNNLPKGAEIRDCTREVDALTSFCLNWINVTLQDELPLVEMHIEYVPQKDNIKCINVAWTALRLSFAPLDCVSLNNSHWYGGSIVHNQHWVLEKLRIPMQPYVSRDIVSERNAFGSVLERYWLSSNGVAVIVDKDTPLHVSVNAKKTSRELCLKAEYFNSPYQNPANKHASLKYTVCMGENVRTVHEHVLQNYFNRPPGLPDERMFRSPVWSTGARFRININQSAVIAYANEINHNGFPNSHIEIDDKYTSHYGEADFTETKFPNARQMVQDLHDKEFRVSAWTHPFANIDSPTFRRGISHNYWMREPSGRVPALIKWWNGIGATLDVTNEGAAEWYIGTLRKMQTDYGLDSFRFDAGEVSYIPYIYNATIPFNDPNVYCTQYVELVATINRQITVRCGHQTQHQPIFVRMVDKDANWNYNNGLLTVIPTALLMGILGYPFILPSYPSTNTHAIGTKPDRELYIRWVELMAYLPSMQFSIAPWQYDEEVIQVAQKMVKIHEVVVTSRMLNLSSEVITKGHPIIRPVWWIAPSDEVAQHIDSEFLIGDTFLVAPVLTKHARARDVYLPAGDWKEELREQSILKGGTWFKDYPVAIDEVATFAKV</sequence>
<dbReference type="OMA" id="VWDEFLL"/>
<dbReference type="GO" id="GO:0005975">
    <property type="term" value="P:carbohydrate metabolic process"/>
    <property type="evidence" value="ECO:0007669"/>
    <property type="project" value="InterPro"/>
</dbReference>
<name>A0A914BT96_PATMI</name>
<evidence type="ECO:0000256" key="4">
    <source>
        <dbReference type="RuleBase" id="RU361185"/>
    </source>
</evidence>